<feature type="compositionally biased region" description="Low complexity" evidence="2">
    <location>
        <begin position="14"/>
        <end position="38"/>
    </location>
</feature>
<sequence length="358" mass="37726">MAPTLRSTSSAQNSPSRGSSFTPSTTSSSTATTPSTTPRKAPQCSKCKRPRAGHPRSGCPFVDSPSNEKGQGSKVTEGNLTVALESLVIASPGPLGRDEETKAFIRNRRRSTQPAALARSESLLSLSASSNEIVARLMQPGMFDDTEGEAGSKGPASKIVRWQETIPATPLAANKTMKSKTPARSPMPGTLIPPTPDSSFTSSHASTTKGEIISANLPEESASSDSSSTFTRRAQPLSRTMSAVERDIFITKLSDEAAATIYIVPKADVEVLVAQATTLKFISHVIMNDDENDPQALLILGRNERAVQALLQKVEKENDKAQHENGSLGQSHRGSILKTAAGAAVIGAVGTWAGLAFS</sequence>
<feature type="compositionally biased region" description="Polar residues" evidence="2">
    <location>
        <begin position="1"/>
        <end position="13"/>
    </location>
</feature>
<evidence type="ECO:0000313" key="3">
    <source>
        <dbReference type="EMBL" id="KIM46547.1"/>
    </source>
</evidence>
<organism evidence="3 4">
    <name type="scientific">Hebeloma cylindrosporum</name>
    <dbReference type="NCBI Taxonomy" id="76867"/>
    <lineage>
        <taxon>Eukaryota</taxon>
        <taxon>Fungi</taxon>
        <taxon>Dikarya</taxon>
        <taxon>Basidiomycota</taxon>
        <taxon>Agaricomycotina</taxon>
        <taxon>Agaricomycetes</taxon>
        <taxon>Agaricomycetidae</taxon>
        <taxon>Agaricales</taxon>
        <taxon>Agaricineae</taxon>
        <taxon>Hymenogastraceae</taxon>
        <taxon>Hebeloma</taxon>
    </lineage>
</organism>
<evidence type="ECO:0000256" key="1">
    <source>
        <dbReference type="SAM" id="Coils"/>
    </source>
</evidence>
<gene>
    <name evidence="3" type="ORF">M413DRAFT_17154</name>
</gene>
<accession>A0A0C2YZZ3</accession>
<feature type="coiled-coil region" evidence="1">
    <location>
        <begin position="304"/>
        <end position="331"/>
    </location>
</feature>
<protein>
    <submittedName>
        <fullName evidence="3">Uncharacterized protein</fullName>
    </submittedName>
</protein>
<dbReference type="Proteomes" id="UP000053424">
    <property type="component" value="Unassembled WGS sequence"/>
</dbReference>
<dbReference type="HOGENOM" id="CLU_071866_0_0_1"/>
<feature type="compositionally biased region" description="Polar residues" evidence="2">
    <location>
        <begin position="64"/>
        <end position="77"/>
    </location>
</feature>
<reference evidence="3 4" key="1">
    <citation type="submission" date="2014-04" db="EMBL/GenBank/DDBJ databases">
        <authorList>
            <consortium name="DOE Joint Genome Institute"/>
            <person name="Kuo A."/>
            <person name="Gay G."/>
            <person name="Dore J."/>
            <person name="Kohler A."/>
            <person name="Nagy L.G."/>
            <person name="Floudas D."/>
            <person name="Copeland A."/>
            <person name="Barry K.W."/>
            <person name="Cichocki N."/>
            <person name="Veneault-Fourrey C."/>
            <person name="LaButti K."/>
            <person name="Lindquist E.A."/>
            <person name="Lipzen A."/>
            <person name="Lundell T."/>
            <person name="Morin E."/>
            <person name="Murat C."/>
            <person name="Sun H."/>
            <person name="Tunlid A."/>
            <person name="Henrissat B."/>
            <person name="Grigoriev I.V."/>
            <person name="Hibbett D.S."/>
            <person name="Martin F."/>
            <person name="Nordberg H.P."/>
            <person name="Cantor M.N."/>
            <person name="Hua S.X."/>
        </authorList>
    </citation>
    <scope>NUCLEOTIDE SEQUENCE [LARGE SCALE GENOMIC DNA]</scope>
    <source>
        <strain evidence="4">h7</strain>
    </source>
</reference>
<feature type="region of interest" description="Disordered" evidence="2">
    <location>
        <begin position="1"/>
        <end position="77"/>
    </location>
</feature>
<feature type="region of interest" description="Disordered" evidence="2">
    <location>
        <begin position="175"/>
        <end position="235"/>
    </location>
</feature>
<dbReference type="EMBL" id="KN831771">
    <property type="protein sequence ID" value="KIM46547.1"/>
    <property type="molecule type" value="Genomic_DNA"/>
</dbReference>
<evidence type="ECO:0000313" key="4">
    <source>
        <dbReference type="Proteomes" id="UP000053424"/>
    </source>
</evidence>
<feature type="compositionally biased region" description="Polar residues" evidence="2">
    <location>
        <begin position="197"/>
        <end position="209"/>
    </location>
</feature>
<dbReference type="OrthoDB" id="3263613at2759"/>
<reference evidence="4" key="2">
    <citation type="submission" date="2015-01" db="EMBL/GenBank/DDBJ databases">
        <title>Evolutionary Origins and Diversification of the Mycorrhizal Mutualists.</title>
        <authorList>
            <consortium name="DOE Joint Genome Institute"/>
            <consortium name="Mycorrhizal Genomics Consortium"/>
            <person name="Kohler A."/>
            <person name="Kuo A."/>
            <person name="Nagy L.G."/>
            <person name="Floudas D."/>
            <person name="Copeland A."/>
            <person name="Barry K.W."/>
            <person name="Cichocki N."/>
            <person name="Veneault-Fourrey C."/>
            <person name="LaButti K."/>
            <person name="Lindquist E.A."/>
            <person name="Lipzen A."/>
            <person name="Lundell T."/>
            <person name="Morin E."/>
            <person name="Murat C."/>
            <person name="Riley R."/>
            <person name="Ohm R."/>
            <person name="Sun H."/>
            <person name="Tunlid A."/>
            <person name="Henrissat B."/>
            <person name="Grigoriev I.V."/>
            <person name="Hibbett D.S."/>
            <person name="Martin F."/>
        </authorList>
    </citation>
    <scope>NUCLEOTIDE SEQUENCE [LARGE SCALE GENOMIC DNA]</scope>
    <source>
        <strain evidence="4">h7</strain>
    </source>
</reference>
<evidence type="ECO:0000256" key="2">
    <source>
        <dbReference type="SAM" id="MobiDB-lite"/>
    </source>
</evidence>
<dbReference type="STRING" id="686832.A0A0C2YZZ3"/>
<name>A0A0C2YZZ3_HEBCY</name>
<keyword evidence="4" id="KW-1185">Reference proteome</keyword>
<proteinExistence type="predicted"/>
<dbReference type="AlphaFoldDB" id="A0A0C2YZZ3"/>
<keyword evidence="1" id="KW-0175">Coiled coil</keyword>